<name>A0A4C1T2X8_EUMVA</name>
<keyword evidence="2" id="KW-1185">Reference proteome</keyword>
<sequence>MAASRIDERYGDSAVMSAAFALISDGFESRSRMNRRQQAFLVGQIKPLAPCLKGYLSPRPAWRGPKI</sequence>
<comment type="caution">
    <text evidence="1">The sequence shown here is derived from an EMBL/GenBank/DDBJ whole genome shotgun (WGS) entry which is preliminary data.</text>
</comment>
<accession>A0A4C1T2X8</accession>
<dbReference type="EMBL" id="BGZK01000028">
    <property type="protein sequence ID" value="GBP07808.1"/>
    <property type="molecule type" value="Genomic_DNA"/>
</dbReference>
<evidence type="ECO:0000313" key="1">
    <source>
        <dbReference type="EMBL" id="GBP07808.1"/>
    </source>
</evidence>
<dbReference type="AlphaFoldDB" id="A0A4C1T2X8"/>
<organism evidence="1 2">
    <name type="scientific">Eumeta variegata</name>
    <name type="common">Bagworm moth</name>
    <name type="synonym">Eumeta japonica</name>
    <dbReference type="NCBI Taxonomy" id="151549"/>
    <lineage>
        <taxon>Eukaryota</taxon>
        <taxon>Metazoa</taxon>
        <taxon>Ecdysozoa</taxon>
        <taxon>Arthropoda</taxon>
        <taxon>Hexapoda</taxon>
        <taxon>Insecta</taxon>
        <taxon>Pterygota</taxon>
        <taxon>Neoptera</taxon>
        <taxon>Endopterygota</taxon>
        <taxon>Lepidoptera</taxon>
        <taxon>Glossata</taxon>
        <taxon>Ditrysia</taxon>
        <taxon>Tineoidea</taxon>
        <taxon>Psychidae</taxon>
        <taxon>Oiketicinae</taxon>
        <taxon>Eumeta</taxon>
    </lineage>
</organism>
<gene>
    <name evidence="1" type="ORF">EVAR_78000_1</name>
</gene>
<protein>
    <submittedName>
        <fullName evidence="1">Uncharacterized protein</fullName>
    </submittedName>
</protein>
<reference evidence="1 2" key="1">
    <citation type="journal article" date="2019" name="Commun. Biol.">
        <title>The bagworm genome reveals a unique fibroin gene that provides high tensile strength.</title>
        <authorList>
            <person name="Kono N."/>
            <person name="Nakamura H."/>
            <person name="Ohtoshi R."/>
            <person name="Tomita M."/>
            <person name="Numata K."/>
            <person name="Arakawa K."/>
        </authorList>
    </citation>
    <scope>NUCLEOTIDE SEQUENCE [LARGE SCALE GENOMIC DNA]</scope>
</reference>
<evidence type="ECO:0000313" key="2">
    <source>
        <dbReference type="Proteomes" id="UP000299102"/>
    </source>
</evidence>
<dbReference type="Proteomes" id="UP000299102">
    <property type="component" value="Unassembled WGS sequence"/>
</dbReference>
<proteinExistence type="predicted"/>